<dbReference type="Pfam" id="PF13202">
    <property type="entry name" value="EF-hand_5"/>
    <property type="match status" value="2"/>
</dbReference>
<evidence type="ECO:0000259" key="2">
    <source>
        <dbReference type="PROSITE" id="PS50222"/>
    </source>
</evidence>
<dbReference type="PROSITE" id="PS50222">
    <property type="entry name" value="EF_HAND_2"/>
    <property type="match status" value="1"/>
</dbReference>
<dbReference type="Proteomes" id="UP000471409">
    <property type="component" value="Unassembled WGS sequence"/>
</dbReference>
<dbReference type="SUPFAM" id="SSF47473">
    <property type="entry name" value="EF-hand"/>
    <property type="match status" value="1"/>
</dbReference>
<name>A0A444IEU6_RHILE</name>
<dbReference type="InterPro" id="IPR002048">
    <property type="entry name" value="EF_hand_dom"/>
</dbReference>
<dbReference type="Gene3D" id="1.10.238.10">
    <property type="entry name" value="EF-hand"/>
    <property type="match status" value="2"/>
</dbReference>
<dbReference type="SMART" id="SM00054">
    <property type="entry name" value="EFh"/>
    <property type="match status" value="2"/>
</dbReference>
<protein>
    <recommendedName>
        <fullName evidence="2">EF-hand domain-containing protein</fullName>
    </recommendedName>
</protein>
<dbReference type="InterPro" id="IPR018247">
    <property type="entry name" value="EF_Hand_1_Ca_BS"/>
</dbReference>
<dbReference type="GO" id="GO:0005509">
    <property type="term" value="F:calcium ion binding"/>
    <property type="evidence" value="ECO:0007669"/>
    <property type="project" value="InterPro"/>
</dbReference>
<dbReference type="EMBL" id="WXXP01000018">
    <property type="protein sequence ID" value="NEK53966.1"/>
    <property type="molecule type" value="Genomic_DNA"/>
</dbReference>
<proteinExistence type="predicted"/>
<dbReference type="AlphaFoldDB" id="A0A444IEU6"/>
<dbReference type="InterPro" id="IPR011992">
    <property type="entry name" value="EF-hand-dom_pair"/>
</dbReference>
<dbReference type="RefSeq" id="WP_018246483.1">
    <property type="nucleotide sequence ID" value="NZ_CP121637.1"/>
</dbReference>
<feature type="domain" description="EF-hand" evidence="2">
    <location>
        <begin position="120"/>
        <end position="152"/>
    </location>
</feature>
<evidence type="ECO:0000313" key="3">
    <source>
        <dbReference type="EMBL" id="NEK53966.1"/>
    </source>
</evidence>
<comment type="caution">
    <text evidence="3">The sequence shown here is derived from an EMBL/GenBank/DDBJ whole genome shotgun (WGS) entry which is preliminary data.</text>
</comment>
<evidence type="ECO:0000313" key="4">
    <source>
        <dbReference type="Proteomes" id="UP000471409"/>
    </source>
</evidence>
<dbReference type="GeneID" id="61427728"/>
<gene>
    <name evidence="3" type="ORF">GUK36_31735</name>
</gene>
<accession>A0A444IEU6</accession>
<feature type="region of interest" description="Disordered" evidence="1">
    <location>
        <begin position="48"/>
        <end position="75"/>
    </location>
</feature>
<organism evidence="3 4">
    <name type="scientific">Rhizobium leguminosarum</name>
    <dbReference type="NCBI Taxonomy" id="384"/>
    <lineage>
        <taxon>Bacteria</taxon>
        <taxon>Pseudomonadati</taxon>
        <taxon>Pseudomonadota</taxon>
        <taxon>Alphaproteobacteria</taxon>
        <taxon>Hyphomicrobiales</taxon>
        <taxon>Rhizobiaceae</taxon>
        <taxon>Rhizobium/Agrobacterium group</taxon>
        <taxon>Rhizobium</taxon>
    </lineage>
</organism>
<reference evidence="3 4" key="1">
    <citation type="submission" date="2020-01" db="EMBL/GenBank/DDBJ databases">
        <title>Rhizobium genotypes associated with high levels of biological nitrogen fixation by grain legumes in a temperate-maritime cropping system.</title>
        <authorList>
            <person name="Maluk M."/>
            <person name="Francesc Ferrando Molina F."/>
            <person name="Lopez Del Egido L."/>
            <person name="Lafos M."/>
            <person name="Langarica-Fuentes A."/>
            <person name="Gebre Yohannes G."/>
            <person name="Young M.W."/>
            <person name="Martin P."/>
            <person name="Gantlett R."/>
            <person name="Kenicer G."/>
            <person name="Hawes C."/>
            <person name="Begg G.S."/>
            <person name="Quilliam R.S."/>
            <person name="Squire G.R."/>
            <person name="Poole P.S."/>
            <person name="Young P.W."/>
            <person name="Iannetta P.M."/>
            <person name="James E.K."/>
        </authorList>
    </citation>
    <scope>NUCLEOTIDE SEQUENCE [LARGE SCALE GENOMIC DNA]</scope>
    <source>
        <strain evidence="3 4">JHI944</strain>
    </source>
</reference>
<evidence type="ECO:0000256" key="1">
    <source>
        <dbReference type="SAM" id="MobiDB-lite"/>
    </source>
</evidence>
<sequence>MKPVCIVSSKGAPTRGGQYSKRRVRMSIFRLPTITMLALLGAVGAMGSASAQTKSPDPAQSEAKPDADGSEMMPGMMGRNMMPSGMYPGMRMMGPMRGHMVKIMFAIADSDGDGAISFEELTAIHKRVFNAVDANNDGKVTPEEMQAFMQDM</sequence>
<dbReference type="CDD" id="cd00051">
    <property type="entry name" value="EFh"/>
    <property type="match status" value="1"/>
</dbReference>
<dbReference type="PROSITE" id="PS00018">
    <property type="entry name" value="EF_HAND_1"/>
    <property type="match status" value="1"/>
</dbReference>